<dbReference type="Gene3D" id="2.40.30.40">
    <property type="entry name" value="Peptidase M42, domain 2"/>
    <property type="match status" value="1"/>
</dbReference>
<evidence type="ECO:0000256" key="1">
    <source>
        <dbReference type="ARBA" id="ARBA00006272"/>
    </source>
</evidence>
<dbReference type="EMBL" id="LR590481">
    <property type="protein sequence ID" value="VTQ82192.1"/>
    <property type="molecule type" value="Genomic_DNA"/>
</dbReference>
<evidence type="ECO:0000256" key="6">
    <source>
        <dbReference type="PIRNR" id="PIRNR001123"/>
    </source>
</evidence>
<dbReference type="SUPFAM" id="SSF53187">
    <property type="entry name" value="Zn-dependent exopeptidases"/>
    <property type="match status" value="1"/>
</dbReference>
<feature type="binding site" evidence="8">
    <location>
        <position position="197"/>
    </location>
    <ligand>
        <name>Zn(2+)</name>
        <dbReference type="ChEBI" id="CHEBI:29105"/>
        <label>2</label>
    </ligand>
</feature>
<sequence length="349" mass="38144">MLLEKLCNAHGPVGYEGEVRNIIKEEIMPYVDEIKVDTMGNILVHKKGNGPKVLLDAHMDEVGFIITGYNDDGTLRFAPLGGVNAKVAPCKVLYIGDTKVVGVIGLKPIHLQSKEERTKALGYKDYCIDIGSNSKEETQKLISLGEYAVFSTEFSDFGEGLIKGKAFDDRVGCYVLIEALKETYNCDLYASFSVQEEIGDRGAFVSAYNVHPEIGLALEGTICADMPNIEEHLKATEIGKGPAISMMDKTSIFDFELTKSILKVAKENDIPHQRRKSSAGSNDAGAMVSSGDGARVATISVPCRYIHSSISVASKEDIDNTVKLVKNWLHILNSSEVKYKRKIGEICIG</sequence>
<evidence type="ECO:0000256" key="3">
    <source>
        <dbReference type="ARBA" id="ARBA00022670"/>
    </source>
</evidence>
<organism evidence="9 10">
    <name type="scientific">Hathewaya histolytica</name>
    <name type="common">Clostridium histolyticum</name>
    <dbReference type="NCBI Taxonomy" id="1498"/>
    <lineage>
        <taxon>Bacteria</taxon>
        <taxon>Bacillati</taxon>
        <taxon>Bacillota</taxon>
        <taxon>Clostridia</taxon>
        <taxon>Eubacteriales</taxon>
        <taxon>Clostridiaceae</taxon>
        <taxon>Hathewaya</taxon>
    </lineage>
</organism>
<evidence type="ECO:0000256" key="2">
    <source>
        <dbReference type="ARBA" id="ARBA00022438"/>
    </source>
</evidence>
<dbReference type="EC" id="3.4.11.-" evidence="9"/>
<proteinExistence type="inferred from homology"/>
<feature type="active site" description="Proton acceptor" evidence="7">
    <location>
        <position position="196"/>
    </location>
</feature>
<dbReference type="OrthoDB" id="9772053at2"/>
<dbReference type="Gene3D" id="3.40.630.10">
    <property type="entry name" value="Zn peptidases"/>
    <property type="match status" value="1"/>
</dbReference>
<comment type="cofactor">
    <cofactor evidence="8">
        <name>a divalent metal cation</name>
        <dbReference type="ChEBI" id="CHEBI:60240"/>
    </cofactor>
    <text evidence="8">Binds 2 divalent metal cations per subunit.</text>
</comment>
<dbReference type="RefSeq" id="WP_138208978.1">
    <property type="nucleotide sequence ID" value="NZ_CBCRUQ010000011.1"/>
</dbReference>
<reference evidence="9 10" key="1">
    <citation type="submission" date="2019-05" db="EMBL/GenBank/DDBJ databases">
        <authorList>
            <consortium name="Pathogen Informatics"/>
        </authorList>
    </citation>
    <scope>NUCLEOTIDE SEQUENCE [LARGE SCALE GENOMIC DNA]</scope>
    <source>
        <strain evidence="9 10">NCTC503</strain>
    </source>
</reference>
<dbReference type="PANTHER" id="PTHR32481:SF0">
    <property type="entry name" value="AMINOPEPTIDASE YPDE-RELATED"/>
    <property type="match status" value="1"/>
</dbReference>
<dbReference type="GO" id="GO:0006508">
    <property type="term" value="P:proteolysis"/>
    <property type="evidence" value="ECO:0007669"/>
    <property type="project" value="UniProtKB-KW"/>
</dbReference>
<dbReference type="PIRSF" id="PIRSF001123">
    <property type="entry name" value="PepA_GA"/>
    <property type="match status" value="1"/>
</dbReference>
<gene>
    <name evidence="9" type="primary">ysdC_2</name>
    <name evidence="9" type="ORF">NCTC503_00134</name>
</gene>
<feature type="binding site" evidence="8">
    <location>
        <position position="168"/>
    </location>
    <ligand>
        <name>Zn(2+)</name>
        <dbReference type="ChEBI" id="CHEBI:29105"/>
        <label>1</label>
    </ligand>
</feature>
<comment type="similarity">
    <text evidence="1 6">Belongs to the peptidase M42 family.</text>
</comment>
<evidence type="ECO:0000313" key="10">
    <source>
        <dbReference type="Proteomes" id="UP000308489"/>
    </source>
</evidence>
<dbReference type="InterPro" id="IPR023367">
    <property type="entry name" value="Peptidase_M42_dom2"/>
</dbReference>
<keyword evidence="2 9" id="KW-0031">Aminopeptidase</keyword>
<keyword evidence="3" id="KW-0645">Protease</keyword>
<dbReference type="GO" id="GO:0004177">
    <property type="term" value="F:aminopeptidase activity"/>
    <property type="evidence" value="ECO:0007669"/>
    <property type="project" value="UniProtKB-UniRule"/>
</dbReference>
<keyword evidence="4 8" id="KW-0479">Metal-binding</keyword>
<evidence type="ECO:0000256" key="5">
    <source>
        <dbReference type="ARBA" id="ARBA00022801"/>
    </source>
</evidence>
<dbReference type="SUPFAM" id="SSF101821">
    <property type="entry name" value="Aminopeptidase/glucanase lid domain"/>
    <property type="match status" value="1"/>
</dbReference>
<evidence type="ECO:0000256" key="7">
    <source>
        <dbReference type="PIRSR" id="PIRSR001123-1"/>
    </source>
</evidence>
<dbReference type="AlphaFoldDB" id="A0A4U9QUM0"/>
<dbReference type="CDD" id="cd05656">
    <property type="entry name" value="M42_Frv"/>
    <property type="match status" value="1"/>
</dbReference>
<dbReference type="PANTHER" id="PTHR32481">
    <property type="entry name" value="AMINOPEPTIDASE"/>
    <property type="match status" value="1"/>
</dbReference>
<keyword evidence="10" id="KW-1185">Reference proteome</keyword>
<keyword evidence="5 9" id="KW-0378">Hydrolase</keyword>
<evidence type="ECO:0000313" key="9">
    <source>
        <dbReference type="EMBL" id="VTQ82192.1"/>
    </source>
</evidence>
<feature type="binding site" evidence="8">
    <location>
        <position position="219"/>
    </location>
    <ligand>
        <name>Zn(2+)</name>
        <dbReference type="ChEBI" id="CHEBI:29105"/>
        <label>1</label>
    </ligand>
</feature>
<protein>
    <submittedName>
        <fullName evidence="9">Aminopeptidase</fullName>
        <ecNumber evidence="9">3.4.11.-</ecNumber>
    </submittedName>
</protein>
<feature type="binding site" evidence="8">
    <location>
        <position position="168"/>
    </location>
    <ligand>
        <name>Zn(2+)</name>
        <dbReference type="ChEBI" id="CHEBI:29105"/>
        <label>2</label>
    </ligand>
</feature>
<dbReference type="KEGG" id="hhw:NCTC503_00134"/>
<dbReference type="InterPro" id="IPR051464">
    <property type="entry name" value="Peptidase_M42_aminopept"/>
</dbReference>
<accession>A0A4U9QUM0</accession>
<dbReference type="Pfam" id="PF05343">
    <property type="entry name" value="Peptidase_M42"/>
    <property type="match status" value="1"/>
</dbReference>
<dbReference type="GO" id="GO:0046872">
    <property type="term" value="F:metal ion binding"/>
    <property type="evidence" value="ECO:0007669"/>
    <property type="project" value="UniProtKB-UniRule"/>
</dbReference>
<feature type="binding site" evidence="8">
    <location>
        <position position="307"/>
    </location>
    <ligand>
        <name>Zn(2+)</name>
        <dbReference type="ChEBI" id="CHEBI:29105"/>
        <label>2</label>
    </ligand>
</feature>
<dbReference type="InterPro" id="IPR008007">
    <property type="entry name" value="Peptidase_M42"/>
</dbReference>
<evidence type="ECO:0000256" key="4">
    <source>
        <dbReference type="ARBA" id="ARBA00022723"/>
    </source>
</evidence>
<name>A0A4U9QUM0_HATHI</name>
<dbReference type="Proteomes" id="UP000308489">
    <property type="component" value="Chromosome 1"/>
</dbReference>
<feature type="binding site" evidence="8">
    <location>
        <position position="58"/>
    </location>
    <ligand>
        <name>Zn(2+)</name>
        <dbReference type="ChEBI" id="CHEBI:29105"/>
        <label>1</label>
    </ligand>
</feature>
<evidence type="ECO:0000256" key="8">
    <source>
        <dbReference type="PIRSR" id="PIRSR001123-2"/>
    </source>
</evidence>